<accession>A5D5C4</accession>
<dbReference type="SUPFAM" id="SSF53187">
    <property type="entry name" value="Zn-dependent exopeptidases"/>
    <property type="match status" value="1"/>
</dbReference>
<dbReference type="GO" id="GO:0009253">
    <property type="term" value="P:peptidoglycan catabolic process"/>
    <property type="evidence" value="ECO:0007669"/>
    <property type="project" value="InterPro"/>
</dbReference>
<name>A5D5C4_PELTS</name>
<dbReference type="Gene3D" id="3.40.630.40">
    <property type="entry name" value="Zn-dependent exopeptidases"/>
    <property type="match status" value="1"/>
</dbReference>
<dbReference type="GO" id="GO:0030288">
    <property type="term" value="C:outer membrane-bounded periplasmic space"/>
    <property type="evidence" value="ECO:0007669"/>
    <property type="project" value="TreeGrafter"/>
</dbReference>
<protein>
    <submittedName>
        <fullName evidence="3">N-acetylmuramoyl-L-alanine amidase</fullName>
    </submittedName>
</protein>
<dbReference type="InterPro" id="IPR014234">
    <property type="entry name" value="Spore_CwlD"/>
</dbReference>
<dbReference type="InterPro" id="IPR050695">
    <property type="entry name" value="N-acetylmuramoyl_amidase_3"/>
</dbReference>
<evidence type="ECO:0000313" key="3">
    <source>
        <dbReference type="EMBL" id="BAF58543.1"/>
    </source>
</evidence>
<sequence length="260" mass="28046">MFSPVIRAYRIRKRHLAALAVLAVLALFFSRLLQERAGRQAVAALAPALAGRVIVVDPGHGGYDPGVVGKSGALEKDIALSVGRRLAANLGQAGAMVLMTREADTDLSDPGTVGLTAKKREDLSRRVALANDNKADLYLSIHVNSFTSPRRRGAQTFVQPGSAESKKAARFIQEELARVLEGTGRRINEVDFYVTRNATMPAVIVEIGFITNEEEEKLLQDPAYQSKAAWAVFAGTVKYFAGKESSPQPPPPFSGKTFAP</sequence>
<dbReference type="EMBL" id="AP009389">
    <property type="protein sequence ID" value="BAF58543.1"/>
    <property type="molecule type" value="Genomic_DNA"/>
</dbReference>
<dbReference type="Pfam" id="PF01520">
    <property type="entry name" value="Amidase_3"/>
    <property type="match status" value="1"/>
</dbReference>
<dbReference type="AlphaFoldDB" id="A5D5C4"/>
<dbReference type="HOGENOM" id="CLU_014322_7_0_9"/>
<dbReference type="NCBIfam" id="TIGR02883">
    <property type="entry name" value="spore_cwlD"/>
    <property type="match status" value="1"/>
</dbReference>
<dbReference type="PANTHER" id="PTHR30404:SF0">
    <property type="entry name" value="N-ACETYLMURAMOYL-L-ALANINE AMIDASE AMIC"/>
    <property type="match status" value="1"/>
</dbReference>
<dbReference type="InterPro" id="IPR002508">
    <property type="entry name" value="MurNAc-LAA_cat"/>
</dbReference>
<feature type="domain" description="MurNAc-LAA" evidence="2">
    <location>
        <begin position="127"/>
        <end position="237"/>
    </location>
</feature>
<dbReference type="CDD" id="cd02696">
    <property type="entry name" value="MurNAc-LAA"/>
    <property type="match status" value="1"/>
</dbReference>
<organism evidence="3 4">
    <name type="scientific">Pelotomaculum thermopropionicum (strain DSM 13744 / JCM 10971 / SI)</name>
    <dbReference type="NCBI Taxonomy" id="370438"/>
    <lineage>
        <taxon>Bacteria</taxon>
        <taxon>Bacillati</taxon>
        <taxon>Bacillota</taxon>
        <taxon>Clostridia</taxon>
        <taxon>Eubacteriales</taxon>
        <taxon>Desulfotomaculaceae</taxon>
        <taxon>Pelotomaculum</taxon>
    </lineage>
</organism>
<evidence type="ECO:0000259" key="2">
    <source>
        <dbReference type="SMART" id="SM00646"/>
    </source>
</evidence>
<evidence type="ECO:0000313" key="4">
    <source>
        <dbReference type="Proteomes" id="UP000006556"/>
    </source>
</evidence>
<dbReference type="KEGG" id="pth:PTH_0361"/>
<dbReference type="Proteomes" id="UP000006556">
    <property type="component" value="Chromosome"/>
</dbReference>
<keyword evidence="4" id="KW-1185">Reference proteome</keyword>
<evidence type="ECO:0000256" key="1">
    <source>
        <dbReference type="ARBA" id="ARBA00022801"/>
    </source>
</evidence>
<reference evidence="4" key="1">
    <citation type="journal article" date="2008" name="Genome Res.">
        <title>The genome of Pelotomaculum thermopropionicum reveals niche-associated evolution in anaerobic microbiota.</title>
        <authorList>
            <person name="Kosaka T."/>
            <person name="Kato S."/>
            <person name="Shimoyama T."/>
            <person name="Ishii S."/>
            <person name="Abe T."/>
            <person name="Watanabe K."/>
        </authorList>
    </citation>
    <scope>NUCLEOTIDE SEQUENCE [LARGE SCALE GENOMIC DNA]</scope>
    <source>
        <strain evidence="4">DSM 13744 / JCM 10971 / SI</strain>
    </source>
</reference>
<keyword evidence="1" id="KW-0378">Hydrolase</keyword>
<dbReference type="SMART" id="SM00646">
    <property type="entry name" value="Ami_3"/>
    <property type="match status" value="1"/>
</dbReference>
<dbReference type="PANTHER" id="PTHR30404">
    <property type="entry name" value="N-ACETYLMURAMOYL-L-ALANINE AMIDASE"/>
    <property type="match status" value="1"/>
</dbReference>
<proteinExistence type="predicted"/>
<dbReference type="eggNOG" id="COG0860">
    <property type="taxonomic scope" value="Bacteria"/>
</dbReference>
<dbReference type="GO" id="GO:0008745">
    <property type="term" value="F:N-acetylmuramoyl-L-alanine amidase activity"/>
    <property type="evidence" value="ECO:0007669"/>
    <property type="project" value="InterPro"/>
</dbReference>
<gene>
    <name evidence="3" type="primary">AmiC</name>
    <name evidence="3" type="ordered locus">PTH_0361</name>
</gene>
<dbReference type="STRING" id="370438.PTH_0361"/>